<feature type="domain" description="F-box" evidence="2">
    <location>
        <begin position="30"/>
        <end position="66"/>
    </location>
</feature>
<feature type="transmembrane region" description="Helical" evidence="1">
    <location>
        <begin position="335"/>
        <end position="356"/>
    </location>
</feature>
<dbReference type="InterPro" id="IPR036047">
    <property type="entry name" value="F-box-like_dom_sf"/>
</dbReference>
<comment type="caution">
    <text evidence="3">The sequence shown here is derived from an EMBL/GenBank/DDBJ whole genome shotgun (WGS) entry which is preliminary data.</text>
</comment>
<keyword evidence="1" id="KW-0812">Transmembrane</keyword>
<dbReference type="Gene3D" id="2.120.10.80">
    <property type="entry name" value="Kelch-type beta propeller"/>
    <property type="match status" value="1"/>
</dbReference>
<organism evidence="3 4">
    <name type="scientific">Marchantia polymorpha subsp. ruderalis</name>
    <dbReference type="NCBI Taxonomy" id="1480154"/>
    <lineage>
        <taxon>Eukaryota</taxon>
        <taxon>Viridiplantae</taxon>
        <taxon>Streptophyta</taxon>
        <taxon>Embryophyta</taxon>
        <taxon>Marchantiophyta</taxon>
        <taxon>Marchantiopsida</taxon>
        <taxon>Marchantiidae</taxon>
        <taxon>Marchantiales</taxon>
        <taxon>Marchantiaceae</taxon>
        <taxon>Marchantia</taxon>
    </lineage>
</organism>
<dbReference type="Pfam" id="PF12937">
    <property type="entry name" value="F-box-like"/>
    <property type="match status" value="1"/>
</dbReference>
<keyword evidence="4" id="KW-1185">Reference proteome</keyword>
<name>A0A176VTC7_MARPO</name>
<gene>
    <name evidence="3" type="ORF">AXG93_1544s1220</name>
</gene>
<keyword evidence="1" id="KW-1133">Transmembrane helix</keyword>
<dbReference type="SUPFAM" id="SSF117281">
    <property type="entry name" value="Kelch motif"/>
    <property type="match status" value="1"/>
</dbReference>
<dbReference type="InterPro" id="IPR015915">
    <property type="entry name" value="Kelch-typ_b-propeller"/>
</dbReference>
<accession>A0A176VTC7</accession>
<dbReference type="PANTHER" id="PTHR31672:SF8">
    <property type="entry name" value="F-BOX DOMAIN-CONTAINING PROTEIN"/>
    <property type="match status" value="1"/>
</dbReference>
<dbReference type="AlphaFoldDB" id="A0A176VTC7"/>
<dbReference type="Gene3D" id="1.20.1280.50">
    <property type="match status" value="1"/>
</dbReference>
<evidence type="ECO:0000256" key="1">
    <source>
        <dbReference type="SAM" id="Phobius"/>
    </source>
</evidence>
<dbReference type="EMBL" id="LVLJ01002948">
    <property type="protein sequence ID" value="OAE23086.1"/>
    <property type="molecule type" value="Genomic_DNA"/>
</dbReference>
<evidence type="ECO:0000313" key="4">
    <source>
        <dbReference type="Proteomes" id="UP000077202"/>
    </source>
</evidence>
<dbReference type="SUPFAM" id="SSF81383">
    <property type="entry name" value="F-box domain"/>
    <property type="match status" value="1"/>
</dbReference>
<dbReference type="InterPro" id="IPR001810">
    <property type="entry name" value="F-box_dom"/>
</dbReference>
<keyword evidence="1" id="KW-0472">Membrane</keyword>
<protein>
    <recommendedName>
        <fullName evidence="2">F-box domain-containing protein</fullName>
    </recommendedName>
</protein>
<evidence type="ECO:0000313" key="3">
    <source>
        <dbReference type="EMBL" id="OAE23086.1"/>
    </source>
</evidence>
<dbReference type="PANTHER" id="PTHR31672">
    <property type="entry name" value="BNACNNG10540D PROTEIN"/>
    <property type="match status" value="1"/>
</dbReference>
<evidence type="ECO:0000259" key="2">
    <source>
        <dbReference type="Pfam" id="PF12937"/>
    </source>
</evidence>
<dbReference type="InterPro" id="IPR050796">
    <property type="entry name" value="SCF_F-box_component"/>
</dbReference>
<proteinExistence type="predicted"/>
<dbReference type="Proteomes" id="UP000077202">
    <property type="component" value="Unassembled WGS sequence"/>
</dbReference>
<sequence>METTLRCLTRSFSGAGKVPHPDWSNLDAFVLEQIMLKLPEASVVRASNVCSRWHAVARDALFTEFYVSQNGSSRACRFSVSGSKHCFQQTQAGRYDILSAREFYQGPVVSCKDGEISCLEGAGGLFYAFTGAHQTTVYYKLSMLQKEWLVTPEMHFRMHDPIVGVVRQGCSGAHKLVFAGGIADVQEDDDDLAVQVFDSASRTWTRGSPLPYQFRGCTSSLFMNPAVYRGRFFAYDTYASFVSELDLATLGWSAVDVVRRPPELKRAFLMGDEKKGMSLVGLQNSGVRDLTFHVWNVDPQTLQLQERTQSTIIPNARPAPPSTLRRYCDWSLDHFGSAVGVVLLLIAHAIVLCYGWTTRTGAQLQGLILGLRLPSLRALAGIASKDAGSSALDSGAGRRFQRMPSFLVTHTLFALTVLPLSSGDSAQHESTINSP</sequence>
<reference evidence="3" key="1">
    <citation type="submission" date="2016-03" db="EMBL/GenBank/DDBJ databases">
        <title>Mechanisms controlling the formation of the plant cell surface in tip-growing cells are functionally conserved among land plants.</title>
        <authorList>
            <person name="Honkanen S."/>
            <person name="Jones V.A."/>
            <person name="Morieri G."/>
            <person name="Champion C."/>
            <person name="Hetherington A.J."/>
            <person name="Kelly S."/>
            <person name="Saint-Marcoux D."/>
            <person name="Proust H."/>
            <person name="Prescott H."/>
            <person name="Dolan L."/>
        </authorList>
    </citation>
    <scope>NUCLEOTIDE SEQUENCE [LARGE SCALE GENOMIC DNA]</scope>
    <source>
        <tissue evidence="3">Whole gametophyte</tissue>
    </source>
</reference>